<dbReference type="Pfam" id="PF00551">
    <property type="entry name" value="Formyl_trans_N"/>
    <property type="match status" value="1"/>
</dbReference>
<dbReference type="InterPro" id="IPR041711">
    <property type="entry name" value="Met-tRNA-FMT_N"/>
</dbReference>
<evidence type="ECO:0000256" key="1">
    <source>
        <dbReference type="ARBA" id="ARBA00010699"/>
    </source>
</evidence>
<reference evidence="8 9" key="1">
    <citation type="journal article" date="2016" name="Nat. Commun.">
        <title>Thousands of microbial genomes shed light on interconnected biogeochemical processes in an aquifer system.</title>
        <authorList>
            <person name="Anantharaman K."/>
            <person name="Brown C.T."/>
            <person name="Hug L.A."/>
            <person name="Sharon I."/>
            <person name="Castelle C.J."/>
            <person name="Probst A.J."/>
            <person name="Thomas B.C."/>
            <person name="Singh A."/>
            <person name="Wilkins M.J."/>
            <person name="Karaoz U."/>
            <person name="Brodie E.L."/>
            <person name="Williams K.H."/>
            <person name="Hubbard S.S."/>
            <person name="Banfield J.F."/>
        </authorList>
    </citation>
    <scope>NUCLEOTIDE SEQUENCE [LARGE SCALE GENOMIC DNA]</scope>
</reference>
<dbReference type="InterPro" id="IPR005793">
    <property type="entry name" value="Formyl_trans_C"/>
</dbReference>
<dbReference type="EC" id="2.1.2.9" evidence="2 5"/>
<evidence type="ECO:0000256" key="5">
    <source>
        <dbReference type="HAMAP-Rule" id="MF_00182"/>
    </source>
</evidence>
<evidence type="ECO:0000259" key="7">
    <source>
        <dbReference type="Pfam" id="PF02911"/>
    </source>
</evidence>
<name>A0A1F5PKU8_9BACT</name>
<dbReference type="HAMAP" id="MF_00182">
    <property type="entry name" value="Formyl_trans"/>
    <property type="match status" value="1"/>
</dbReference>
<evidence type="ECO:0000256" key="4">
    <source>
        <dbReference type="ARBA" id="ARBA00022917"/>
    </source>
</evidence>
<comment type="catalytic activity">
    <reaction evidence="5">
        <text>L-methionyl-tRNA(fMet) + (6R)-10-formyltetrahydrofolate = N-formyl-L-methionyl-tRNA(fMet) + (6S)-5,6,7,8-tetrahydrofolate + H(+)</text>
        <dbReference type="Rhea" id="RHEA:24380"/>
        <dbReference type="Rhea" id="RHEA-COMP:9952"/>
        <dbReference type="Rhea" id="RHEA-COMP:9953"/>
        <dbReference type="ChEBI" id="CHEBI:15378"/>
        <dbReference type="ChEBI" id="CHEBI:57453"/>
        <dbReference type="ChEBI" id="CHEBI:78530"/>
        <dbReference type="ChEBI" id="CHEBI:78844"/>
        <dbReference type="ChEBI" id="CHEBI:195366"/>
        <dbReference type="EC" id="2.1.2.9"/>
    </reaction>
</comment>
<dbReference type="SUPFAM" id="SSF53328">
    <property type="entry name" value="Formyltransferase"/>
    <property type="match status" value="1"/>
</dbReference>
<dbReference type="CDD" id="cd08646">
    <property type="entry name" value="FMT_core_Met-tRNA-FMT_N"/>
    <property type="match status" value="1"/>
</dbReference>
<evidence type="ECO:0000313" key="9">
    <source>
        <dbReference type="Proteomes" id="UP000177682"/>
    </source>
</evidence>
<feature type="binding site" evidence="5">
    <location>
        <begin position="124"/>
        <end position="127"/>
    </location>
    <ligand>
        <name>(6S)-5,6,7,8-tetrahydrofolate</name>
        <dbReference type="ChEBI" id="CHEBI:57453"/>
    </ligand>
</feature>
<dbReference type="InterPro" id="IPR036477">
    <property type="entry name" value="Formyl_transf_N_sf"/>
</dbReference>
<dbReference type="PANTHER" id="PTHR11138:SF5">
    <property type="entry name" value="METHIONYL-TRNA FORMYLTRANSFERASE, MITOCHONDRIAL"/>
    <property type="match status" value="1"/>
</dbReference>
<dbReference type="Gene3D" id="3.40.50.12230">
    <property type="match status" value="1"/>
</dbReference>
<evidence type="ECO:0000313" key="8">
    <source>
        <dbReference type="EMBL" id="OGE90575.1"/>
    </source>
</evidence>
<dbReference type="NCBIfam" id="TIGR00460">
    <property type="entry name" value="fmt"/>
    <property type="match status" value="1"/>
</dbReference>
<dbReference type="AlphaFoldDB" id="A0A1F5PKU8"/>
<dbReference type="Pfam" id="PF02911">
    <property type="entry name" value="Formyl_trans_C"/>
    <property type="match status" value="1"/>
</dbReference>
<dbReference type="GO" id="GO:0005829">
    <property type="term" value="C:cytosol"/>
    <property type="evidence" value="ECO:0007669"/>
    <property type="project" value="TreeGrafter"/>
</dbReference>
<dbReference type="SUPFAM" id="SSF50486">
    <property type="entry name" value="FMT C-terminal domain-like"/>
    <property type="match status" value="1"/>
</dbReference>
<dbReference type="InterPro" id="IPR005794">
    <property type="entry name" value="Fmt"/>
</dbReference>
<dbReference type="InterPro" id="IPR001555">
    <property type="entry name" value="GART_AS"/>
</dbReference>
<keyword evidence="3 5" id="KW-0808">Transferase</keyword>
<dbReference type="InterPro" id="IPR044135">
    <property type="entry name" value="Met-tRNA-FMT_C"/>
</dbReference>
<dbReference type="CDD" id="cd08704">
    <property type="entry name" value="Met_tRNA_FMT_C"/>
    <property type="match status" value="1"/>
</dbReference>
<dbReference type="PANTHER" id="PTHR11138">
    <property type="entry name" value="METHIONYL-TRNA FORMYLTRANSFERASE"/>
    <property type="match status" value="1"/>
</dbReference>
<feature type="domain" description="Formyl transferase N-terminal" evidence="6">
    <location>
        <begin position="37"/>
        <end position="194"/>
    </location>
</feature>
<feature type="domain" description="Formyl transferase C-terminal" evidence="7">
    <location>
        <begin position="219"/>
        <end position="314"/>
    </location>
</feature>
<gene>
    <name evidence="5" type="primary">fmt</name>
    <name evidence="8" type="ORF">A3E29_02150</name>
</gene>
<comment type="similarity">
    <text evidence="1 5">Belongs to the Fmt family.</text>
</comment>
<organism evidence="8 9">
    <name type="scientific">Candidatus Doudnabacteria bacterium RIFCSPHIGHO2_12_FULL_48_16</name>
    <dbReference type="NCBI Taxonomy" id="1817838"/>
    <lineage>
        <taxon>Bacteria</taxon>
        <taxon>Candidatus Doudnaibacteriota</taxon>
    </lineage>
</organism>
<evidence type="ECO:0000256" key="2">
    <source>
        <dbReference type="ARBA" id="ARBA00012261"/>
    </source>
</evidence>
<dbReference type="EMBL" id="MFEY01000005">
    <property type="protein sequence ID" value="OGE90575.1"/>
    <property type="molecule type" value="Genomic_DNA"/>
</dbReference>
<dbReference type="Proteomes" id="UP000177682">
    <property type="component" value="Unassembled WGS sequence"/>
</dbReference>
<evidence type="ECO:0000256" key="3">
    <source>
        <dbReference type="ARBA" id="ARBA00022679"/>
    </source>
</evidence>
<proteinExistence type="inferred from homology"/>
<comment type="function">
    <text evidence="5">Attaches a formyl group to the free amino group of methionyl-tRNA(fMet). The formyl group appears to play a dual role in the initiator identity of N-formylmethionyl-tRNA by promoting its recognition by IF2 and preventing the misappropriation of this tRNA by the elongation apparatus.</text>
</comment>
<comment type="caution">
    <text evidence="8">The sequence shown here is derived from an EMBL/GenBank/DDBJ whole genome shotgun (WGS) entry which is preliminary data.</text>
</comment>
<sequence>MLKIIFAGTTEFGIPTLEKLSAKGGSLPAGQAGASGGKTPFEIVLIITQPDKPAGRDRRLTPPPIKVWALKNGIPVEQPEKIYNLKSIISNLSPDLLLVAAYGQILPQAILDLPKFGSINIHGSVLPKYRGATPIQATILNGDKSAGITLIQMDEKMDHGDILAIRTMALTGRETLPELYHSLSLLSAELVSEALTNLVAGRLSRQPQNHLEASYTKMLTRDDGKIDWARSAAEIDRKIRAYNPEPGTWTTLGGKLVKILEVEIISDHKIELPGKLYGTGEGLAVKCVDNSLLLKKVKPEGKNEMTGKDYLNGLQSLNNKLFL</sequence>
<dbReference type="PROSITE" id="PS00373">
    <property type="entry name" value="GART"/>
    <property type="match status" value="1"/>
</dbReference>
<keyword evidence="4 5" id="KW-0648">Protein biosynthesis</keyword>
<dbReference type="GO" id="GO:0004479">
    <property type="term" value="F:methionyl-tRNA formyltransferase activity"/>
    <property type="evidence" value="ECO:0007669"/>
    <property type="project" value="UniProtKB-UniRule"/>
</dbReference>
<evidence type="ECO:0000259" key="6">
    <source>
        <dbReference type="Pfam" id="PF00551"/>
    </source>
</evidence>
<protein>
    <recommendedName>
        <fullName evidence="2 5">Methionyl-tRNA formyltransferase</fullName>
        <ecNumber evidence="2 5">2.1.2.9</ecNumber>
    </recommendedName>
</protein>
<dbReference type="InterPro" id="IPR002376">
    <property type="entry name" value="Formyl_transf_N"/>
</dbReference>
<dbReference type="InterPro" id="IPR011034">
    <property type="entry name" value="Formyl_transferase-like_C_sf"/>
</dbReference>
<accession>A0A1F5PKU8</accession>